<proteinExistence type="predicted"/>
<comment type="caution">
    <text evidence="1">The sequence shown here is derived from an EMBL/GenBank/DDBJ whole genome shotgun (WGS) entry which is preliminary data.</text>
</comment>
<evidence type="ECO:0000313" key="2">
    <source>
        <dbReference type="Proteomes" id="UP001175271"/>
    </source>
</evidence>
<evidence type="ECO:0000313" key="1">
    <source>
        <dbReference type="EMBL" id="KAK0422437.1"/>
    </source>
</evidence>
<reference evidence="1" key="1">
    <citation type="submission" date="2023-06" db="EMBL/GenBank/DDBJ databases">
        <title>Genomic analysis of the entomopathogenic nematode Steinernema hermaphroditum.</title>
        <authorList>
            <person name="Schwarz E.M."/>
            <person name="Heppert J.K."/>
            <person name="Baniya A."/>
            <person name="Schwartz H.T."/>
            <person name="Tan C.-H."/>
            <person name="Antoshechkin I."/>
            <person name="Sternberg P.W."/>
            <person name="Goodrich-Blair H."/>
            <person name="Dillman A.R."/>
        </authorList>
    </citation>
    <scope>NUCLEOTIDE SEQUENCE</scope>
    <source>
        <strain evidence="1">PS9179</strain>
        <tissue evidence="1">Whole animal</tissue>
    </source>
</reference>
<accession>A0AA39IDK4</accession>
<name>A0AA39IDK4_9BILA</name>
<gene>
    <name evidence="1" type="ORF">QR680_007573</name>
</gene>
<dbReference type="AlphaFoldDB" id="A0AA39IDK4"/>
<organism evidence="1 2">
    <name type="scientific">Steinernema hermaphroditum</name>
    <dbReference type="NCBI Taxonomy" id="289476"/>
    <lineage>
        <taxon>Eukaryota</taxon>
        <taxon>Metazoa</taxon>
        <taxon>Ecdysozoa</taxon>
        <taxon>Nematoda</taxon>
        <taxon>Chromadorea</taxon>
        <taxon>Rhabditida</taxon>
        <taxon>Tylenchina</taxon>
        <taxon>Panagrolaimomorpha</taxon>
        <taxon>Strongyloidoidea</taxon>
        <taxon>Steinernematidae</taxon>
        <taxon>Steinernema</taxon>
    </lineage>
</organism>
<sequence>MVFHLETFRQCFHDNNRNGTPTDVFWSQNKYELDDKEDTHGDGFQDLRRRCLALRGTDNRTLFNRNHFSR</sequence>
<dbReference type="EMBL" id="JAUCMV010000001">
    <property type="protein sequence ID" value="KAK0422437.1"/>
    <property type="molecule type" value="Genomic_DNA"/>
</dbReference>
<protein>
    <submittedName>
        <fullName evidence="1">Uncharacterized protein</fullName>
    </submittedName>
</protein>
<keyword evidence="2" id="KW-1185">Reference proteome</keyword>
<dbReference type="Proteomes" id="UP001175271">
    <property type="component" value="Unassembled WGS sequence"/>
</dbReference>